<evidence type="ECO:0000259" key="6">
    <source>
        <dbReference type="Pfam" id="PF07291"/>
    </source>
</evidence>
<protein>
    <submittedName>
        <fullName evidence="7">DoxX family membrane protein</fullName>
    </submittedName>
</protein>
<comment type="caution">
    <text evidence="7">The sequence shown here is derived from an EMBL/GenBank/DDBJ whole genome shotgun (WGS) entry which is preliminary data.</text>
</comment>
<reference evidence="7 8" key="1">
    <citation type="submission" date="2019-01" db="EMBL/GenBank/DDBJ databases">
        <title>Filimonas sp. strain TTM-71.</title>
        <authorList>
            <person name="Chen W.-M."/>
        </authorList>
    </citation>
    <scope>NUCLEOTIDE SEQUENCE [LARGE SCALE GENOMIC DNA]</scope>
    <source>
        <strain evidence="7 8">TTM-71</strain>
    </source>
</reference>
<proteinExistence type="predicted"/>
<dbReference type="RefSeq" id="WP_129001333.1">
    <property type="nucleotide sequence ID" value="NZ_SDHZ01000001.1"/>
</dbReference>
<evidence type="ECO:0000256" key="3">
    <source>
        <dbReference type="ARBA" id="ARBA00022989"/>
    </source>
</evidence>
<sequence>MKALLQVVRWFVGLLFIFSGLIKANDPLGLSYKMQEFFEVWGWHAFHDYTLFLSIVMNVFEVLAGVAIIIGWKTRLFSWLLLLLIIFFTFLTGYALFSTKIKTCGCFGDCLPLLPVHSFLKDLLLLVLTLVLFKNHEKIKPLCSPAASALALVLTVGFTIAAQWYVLRYLPVVDCLPYKKGNNLLEKMKAPAGAVPDSFAITFKYRKAGKDVEFSVDSLPEDIDTYEYVDRYDKLVRKGNAVPPIEDFTLMTASGADTAQALLNQPGTWVMILAQNFKEWPKADAGVKQVINAANAQGVPVVVATPAPADAGRYLAGAKLTVVGCDATVVKTAARVVPTLFLMKGANILEKKSYRQAGTFIKQIKP</sequence>
<comment type="subcellular location">
    <subcellularLocation>
        <location evidence="1">Membrane</location>
        <topology evidence="1">Multi-pass membrane protein</topology>
    </subcellularLocation>
</comment>
<dbReference type="InterPro" id="IPR009908">
    <property type="entry name" value="Methylamine_util_MauE"/>
</dbReference>
<dbReference type="GO" id="GO:0030416">
    <property type="term" value="P:methylamine metabolic process"/>
    <property type="evidence" value="ECO:0007669"/>
    <property type="project" value="InterPro"/>
</dbReference>
<keyword evidence="8" id="KW-1185">Reference proteome</keyword>
<feature type="transmembrane region" description="Helical" evidence="5">
    <location>
        <begin position="116"/>
        <end position="133"/>
    </location>
</feature>
<gene>
    <name evidence="7" type="ORF">ESB13_01845</name>
</gene>
<dbReference type="OrthoDB" id="648842at2"/>
<dbReference type="Pfam" id="PF07291">
    <property type="entry name" value="MauE"/>
    <property type="match status" value="1"/>
</dbReference>
<feature type="transmembrane region" description="Helical" evidence="5">
    <location>
        <begin position="7"/>
        <end position="24"/>
    </location>
</feature>
<feature type="transmembrane region" description="Helical" evidence="5">
    <location>
        <begin position="145"/>
        <end position="167"/>
    </location>
</feature>
<evidence type="ECO:0000256" key="5">
    <source>
        <dbReference type="SAM" id="Phobius"/>
    </source>
</evidence>
<dbReference type="EMBL" id="SDHZ01000001">
    <property type="protein sequence ID" value="RXK85580.1"/>
    <property type="molecule type" value="Genomic_DNA"/>
</dbReference>
<evidence type="ECO:0000256" key="2">
    <source>
        <dbReference type="ARBA" id="ARBA00022692"/>
    </source>
</evidence>
<feature type="transmembrane region" description="Helical" evidence="5">
    <location>
        <begin position="77"/>
        <end position="96"/>
    </location>
</feature>
<name>A0A4Q1D8P7_9BACT</name>
<dbReference type="Proteomes" id="UP000290545">
    <property type="component" value="Unassembled WGS sequence"/>
</dbReference>
<evidence type="ECO:0000313" key="8">
    <source>
        <dbReference type="Proteomes" id="UP000290545"/>
    </source>
</evidence>
<dbReference type="AlphaFoldDB" id="A0A4Q1D8P7"/>
<dbReference type="NCBIfam" id="NF045576">
    <property type="entry name" value="BT_3928_fam"/>
    <property type="match status" value="1"/>
</dbReference>
<keyword evidence="4 5" id="KW-0472">Membrane</keyword>
<evidence type="ECO:0000256" key="1">
    <source>
        <dbReference type="ARBA" id="ARBA00004141"/>
    </source>
</evidence>
<organism evidence="7 8">
    <name type="scientific">Filimonas effusa</name>
    <dbReference type="NCBI Taxonomy" id="2508721"/>
    <lineage>
        <taxon>Bacteria</taxon>
        <taxon>Pseudomonadati</taxon>
        <taxon>Bacteroidota</taxon>
        <taxon>Chitinophagia</taxon>
        <taxon>Chitinophagales</taxon>
        <taxon>Chitinophagaceae</taxon>
        <taxon>Filimonas</taxon>
    </lineage>
</organism>
<accession>A0A4Q1D8P7</accession>
<keyword evidence="3 5" id="KW-1133">Transmembrane helix</keyword>
<feature type="transmembrane region" description="Helical" evidence="5">
    <location>
        <begin position="49"/>
        <end position="70"/>
    </location>
</feature>
<feature type="domain" description="Methylamine utilisation protein MauE" evidence="6">
    <location>
        <begin position="1"/>
        <end position="132"/>
    </location>
</feature>
<evidence type="ECO:0000256" key="4">
    <source>
        <dbReference type="ARBA" id="ARBA00023136"/>
    </source>
</evidence>
<evidence type="ECO:0000313" key="7">
    <source>
        <dbReference type="EMBL" id="RXK85580.1"/>
    </source>
</evidence>
<dbReference type="GO" id="GO:0016020">
    <property type="term" value="C:membrane"/>
    <property type="evidence" value="ECO:0007669"/>
    <property type="project" value="UniProtKB-SubCell"/>
</dbReference>
<keyword evidence="2 5" id="KW-0812">Transmembrane</keyword>